<evidence type="ECO:0000313" key="14">
    <source>
        <dbReference type="EMBL" id="OVA10694.1"/>
    </source>
</evidence>
<dbReference type="GO" id="GO:0020037">
    <property type="term" value="F:heme binding"/>
    <property type="evidence" value="ECO:0007669"/>
    <property type="project" value="InterPro"/>
</dbReference>
<dbReference type="AlphaFoldDB" id="A0A200QJS1"/>
<evidence type="ECO:0000256" key="3">
    <source>
        <dbReference type="ARBA" id="ARBA00022617"/>
    </source>
</evidence>
<evidence type="ECO:0000313" key="15">
    <source>
        <dbReference type="Proteomes" id="UP000195402"/>
    </source>
</evidence>
<dbReference type="InterPro" id="IPR001128">
    <property type="entry name" value="Cyt_P450"/>
</dbReference>
<feature type="transmembrane region" description="Helical" evidence="13">
    <location>
        <begin position="20"/>
        <end position="36"/>
    </location>
</feature>
<dbReference type="SUPFAM" id="SSF48264">
    <property type="entry name" value="Cytochrome P450"/>
    <property type="match status" value="1"/>
</dbReference>
<dbReference type="Pfam" id="PF00067">
    <property type="entry name" value="p450"/>
    <property type="match status" value="1"/>
</dbReference>
<accession>A0A200QJS1</accession>
<dbReference type="CDD" id="cd11064">
    <property type="entry name" value="CYP86A"/>
    <property type="match status" value="1"/>
</dbReference>
<evidence type="ECO:0000256" key="11">
    <source>
        <dbReference type="PIRSR" id="PIRSR602401-1"/>
    </source>
</evidence>
<keyword evidence="8 11" id="KW-0408">Iron</keyword>
<sequence>MNPFSTVLPTGDVIFRQLHLFLFSLFIIFLTIFLSLHQKKRHALPVWPLLGMLPSFLIGIYTEIYEWTTKILTQQNGTFTFRGPSFAPDLHSIITSDPRNIEYILKTNFPNYPKGKLLRTQMHDLLGDGIFNSDGETWRYQRRIASIEIHSAEFRNLTTESLNQLVHSRLLPVFEDFSEKSVGFDLQEFLLRLTFDNVCMIVFGVELGCLSLGLPDEIPFARAFEDAAEATIFRMYVPEFLWKMMRFMDLGWEKRLKRSVKKVDGFVEEVIFTRMKELSSMGIGNSSSSRSGFHDLLSVFMGLKDDEGKPFSYKFLRDICVNFVLAGRDSSSVALSWFFWLLDQNPVVEERIVEELCKIVLEREEDNSDDQKKNKGENGNFVVFKAEEVKKMDYLQAALSESLRLYPSVPFDRKEVIEDDVFPDGTKIKKGMKVVYSIYSMGRMESIWGKDCREFKPERWLRDGKFTSESPYKFTAFNGGPRLCLGKDIAYYQMKFVAASIIYHYRVKVVENHPVATKLAMTMYMKYGLKVTLKRRDESIS</sequence>
<dbReference type="OrthoDB" id="1470350at2759"/>
<dbReference type="InterPro" id="IPR017972">
    <property type="entry name" value="Cyt_P450_CS"/>
</dbReference>
<evidence type="ECO:0000256" key="6">
    <source>
        <dbReference type="ARBA" id="ARBA00022989"/>
    </source>
</evidence>
<dbReference type="GO" id="GO:0005506">
    <property type="term" value="F:iron ion binding"/>
    <property type="evidence" value="ECO:0007669"/>
    <property type="project" value="InterPro"/>
</dbReference>
<gene>
    <name evidence="14" type="ORF">BVC80_645g2</name>
</gene>
<keyword evidence="7 12" id="KW-0560">Oxidoreductase</keyword>
<dbReference type="PROSITE" id="PS00086">
    <property type="entry name" value="CYTOCHROME_P450"/>
    <property type="match status" value="1"/>
</dbReference>
<protein>
    <submittedName>
        <fullName evidence="14">Cytochrome P450</fullName>
    </submittedName>
</protein>
<evidence type="ECO:0000256" key="1">
    <source>
        <dbReference type="ARBA" id="ARBA00004167"/>
    </source>
</evidence>
<evidence type="ECO:0000256" key="7">
    <source>
        <dbReference type="ARBA" id="ARBA00023002"/>
    </source>
</evidence>
<evidence type="ECO:0000256" key="10">
    <source>
        <dbReference type="ARBA" id="ARBA00023136"/>
    </source>
</evidence>
<dbReference type="GO" id="GO:0004497">
    <property type="term" value="F:monooxygenase activity"/>
    <property type="evidence" value="ECO:0007669"/>
    <property type="project" value="UniProtKB-KW"/>
</dbReference>
<dbReference type="GO" id="GO:0016705">
    <property type="term" value="F:oxidoreductase activity, acting on paired donors, with incorporation or reduction of molecular oxygen"/>
    <property type="evidence" value="ECO:0007669"/>
    <property type="project" value="InterPro"/>
</dbReference>
<comment type="subcellular location">
    <subcellularLocation>
        <location evidence="1">Membrane</location>
        <topology evidence="1">Single-pass membrane protein</topology>
    </subcellularLocation>
</comment>
<keyword evidence="4 13" id="KW-0812">Transmembrane</keyword>
<keyword evidence="6 13" id="KW-1133">Transmembrane helix</keyword>
<comment type="cofactor">
    <cofactor evidence="11">
        <name>heme</name>
        <dbReference type="ChEBI" id="CHEBI:30413"/>
    </cofactor>
</comment>
<dbReference type="PRINTS" id="PR00385">
    <property type="entry name" value="P450"/>
</dbReference>
<organism evidence="14 15">
    <name type="scientific">Macleaya cordata</name>
    <name type="common">Five-seeded plume-poppy</name>
    <name type="synonym">Bocconia cordata</name>
    <dbReference type="NCBI Taxonomy" id="56857"/>
    <lineage>
        <taxon>Eukaryota</taxon>
        <taxon>Viridiplantae</taxon>
        <taxon>Streptophyta</taxon>
        <taxon>Embryophyta</taxon>
        <taxon>Tracheophyta</taxon>
        <taxon>Spermatophyta</taxon>
        <taxon>Magnoliopsida</taxon>
        <taxon>Ranunculales</taxon>
        <taxon>Papaveraceae</taxon>
        <taxon>Papaveroideae</taxon>
        <taxon>Macleaya</taxon>
    </lineage>
</organism>
<reference evidence="14 15" key="1">
    <citation type="journal article" date="2017" name="Mol. Plant">
        <title>The Genome of Medicinal Plant Macleaya cordata Provides New Insights into Benzylisoquinoline Alkaloids Metabolism.</title>
        <authorList>
            <person name="Liu X."/>
            <person name="Liu Y."/>
            <person name="Huang P."/>
            <person name="Ma Y."/>
            <person name="Qing Z."/>
            <person name="Tang Q."/>
            <person name="Cao H."/>
            <person name="Cheng P."/>
            <person name="Zheng Y."/>
            <person name="Yuan Z."/>
            <person name="Zhou Y."/>
            <person name="Liu J."/>
            <person name="Tang Z."/>
            <person name="Zhuo Y."/>
            <person name="Zhang Y."/>
            <person name="Yu L."/>
            <person name="Huang J."/>
            <person name="Yang P."/>
            <person name="Peng Q."/>
            <person name="Zhang J."/>
            <person name="Jiang W."/>
            <person name="Zhang Z."/>
            <person name="Lin K."/>
            <person name="Ro D.K."/>
            <person name="Chen X."/>
            <person name="Xiong X."/>
            <person name="Shang Y."/>
            <person name="Huang S."/>
            <person name="Zeng J."/>
        </authorList>
    </citation>
    <scope>NUCLEOTIDE SEQUENCE [LARGE SCALE GENOMIC DNA]</scope>
    <source>
        <strain evidence="15">cv. BLH2017</strain>
        <tissue evidence="14">Root</tissue>
    </source>
</reference>
<dbReference type="FunFam" id="1.10.630.10:FF:000044">
    <property type="entry name" value="Cytochrome P450"/>
    <property type="match status" value="1"/>
</dbReference>
<dbReference type="GO" id="GO:0016020">
    <property type="term" value="C:membrane"/>
    <property type="evidence" value="ECO:0007669"/>
    <property type="project" value="UniProtKB-SubCell"/>
</dbReference>
<keyword evidence="3 11" id="KW-0349">Heme</keyword>
<keyword evidence="5 11" id="KW-0479">Metal-binding</keyword>
<evidence type="ECO:0000256" key="4">
    <source>
        <dbReference type="ARBA" id="ARBA00022692"/>
    </source>
</evidence>
<dbReference type="EMBL" id="MVGT01001847">
    <property type="protein sequence ID" value="OVA10694.1"/>
    <property type="molecule type" value="Genomic_DNA"/>
</dbReference>
<dbReference type="Proteomes" id="UP000195402">
    <property type="component" value="Unassembled WGS sequence"/>
</dbReference>
<dbReference type="STRING" id="56857.A0A200QJS1"/>
<dbReference type="OMA" id="EATIFRM"/>
<evidence type="ECO:0000256" key="13">
    <source>
        <dbReference type="SAM" id="Phobius"/>
    </source>
</evidence>
<dbReference type="InterPro" id="IPR036396">
    <property type="entry name" value="Cyt_P450_sf"/>
</dbReference>
<keyword evidence="10 13" id="KW-0472">Membrane</keyword>
<keyword evidence="9 12" id="KW-0503">Monooxygenase</keyword>
<dbReference type="PANTHER" id="PTHR24296">
    <property type="entry name" value="CYTOCHROME P450"/>
    <property type="match status" value="1"/>
</dbReference>
<feature type="transmembrane region" description="Helical" evidence="13">
    <location>
        <begin position="43"/>
        <end position="61"/>
    </location>
</feature>
<dbReference type="GO" id="GO:0006629">
    <property type="term" value="P:lipid metabolic process"/>
    <property type="evidence" value="ECO:0007669"/>
    <property type="project" value="UniProtKB-ARBA"/>
</dbReference>
<comment type="caution">
    <text evidence="14">The sequence shown here is derived from an EMBL/GenBank/DDBJ whole genome shotgun (WGS) entry which is preliminary data.</text>
</comment>
<proteinExistence type="inferred from homology"/>
<dbReference type="GO" id="GO:0033075">
    <property type="term" value="P:isoquinoline alkaloid biosynthetic process"/>
    <property type="evidence" value="ECO:0007669"/>
    <property type="project" value="UniProtKB-ARBA"/>
</dbReference>
<evidence type="ECO:0000256" key="8">
    <source>
        <dbReference type="ARBA" id="ARBA00023004"/>
    </source>
</evidence>
<dbReference type="InterPro" id="IPR002401">
    <property type="entry name" value="Cyt_P450_E_grp-I"/>
</dbReference>
<evidence type="ECO:0000256" key="9">
    <source>
        <dbReference type="ARBA" id="ARBA00023033"/>
    </source>
</evidence>
<evidence type="ECO:0000256" key="12">
    <source>
        <dbReference type="RuleBase" id="RU000461"/>
    </source>
</evidence>
<name>A0A200QJS1_MACCD</name>
<dbReference type="PRINTS" id="PR00463">
    <property type="entry name" value="EP450I"/>
</dbReference>
<feature type="binding site" description="axial binding residue" evidence="11">
    <location>
        <position position="484"/>
    </location>
    <ligand>
        <name>heme</name>
        <dbReference type="ChEBI" id="CHEBI:30413"/>
    </ligand>
    <ligandPart>
        <name>Fe</name>
        <dbReference type="ChEBI" id="CHEBI:18248"/>
    </ligandPart>
</feature>
<comment type="similarity">
    <text evidence="2 12">Belongs to the cytochrome P450 family.</text>
</comment>
<dbReference type="Gene3D" id="1.10.630.10">
    <property type="entry name" value="Cytochrome P450"/>
    <property type="match status" value="1"/>
</dbReference>
<keyword evidence="15" id="KW-1185">Reference proteome</keyword>
<evidence type="ECO:0000256" key="2">
    <source>
        <dbReference type="ARBA" id="ARBA00010617"/>
    </source>
</evidence>
<evidence type="ECO:0000256" key="5">
    <source>
        <dbReference type="ARBA" id="ARBA00022723"/>
    </source>
</evidence>
<dbReference type="InParanoid" id="A0A200QJS1"/>